<dbReference type="EMBL" id="VSSQ01055042">
    <property type="protein sequence ID" value="MPN08945.1"/>
    <property type="molecule type" value="Genomic_DNA"/>
</dbReference>
<dbReference type="AlphaFoldDB" id="A0A645F3M8"/>
<accession>A0A645F3M8</accession>
<reference evidence="1" key="1">
    <citation type="submission" date="2019-08" db="EMBL/GenBank/DDBJ databases">
        <authorList>
            <person name="Kucharzyk K."/>
            <person name="Murdoch R.W."/>
            <person name="Higgins S."/>
            <person name="Loffler F."/>
        </authorList>
    </citation>
    <scope>NUCLEOTIDE SEQUENCE</scope>
</reference>
<protein>
    <submittedName>
        <fullName evidence="1">Uncharacterized protein</fullName>
    </submittedName>
</protein>
<evidence type="ECO:0000313" key="1">
    <source>
        <dbReference type="EMBL" id="MPN08945.1"/>
    </source>
</evidence>
<comment type="caution">
    <text evidence="1">The sequence shown here is derived from an EMBL/GenBank/DDBJ whole genome shotgun (WGS) entry which is preliminary data.</text>
</comment>
<proteinExistence type="predicted"/>
<gene>
    <name evidence="1" type="ORF">SDC9_156233</name>
</gene>
<sequence length="111" mass="11742">MLAPITFDPTVFSTGILSPVSIDSSIEVLPSTTSPSTGNFSPGFTRITSPTSTSSIEITTSFPSLIIVAVFGARPISFFIASEVLPLVTDSKYLPKVIKVKIVAPDSKYNS</sequence>
<name>A0A645F3M8_9ZZZZ</name>
<organism evidence="1">
    <name type="scientific">bioreactor metagenome</name>
    <dbReference type="NCBI Taxonomy" id="1076179"/>
    <lineage>
        <taxon>unclassified sequences</taxon>
        <taxon>metagenomes</taxon>
        <taxon>ecological metagenomes</taxon>
    </lineage>
</organism>